<dbReference type="Proteomes" id="UP001595867">
    <property type="component" value="Unassembled WGS sequence"/>
</dbReference>
<sequence length="189" mass="19650">MTGVRVLAALLTGLLLLAGCGVPAQDEPHQVTLPRRPLNVAASASTPEPVGEVAQVLCLTRDDRLVESVRRSGTALGPQRQLDLLVAGPTPAEQAQGLSTALAAAVLTVTVPAASSTAAVEIREPEEGAGRVDDAVAYGQIVCTLTARADVAAVVFLRDGRRLQVPRGDSQVTDDPLTADDYRTLMDPP</sequence>
<organism evidence="4 5">
    <name type="scientific">Actinoplanes subglobosus</name>
    <dbReference type="NCBI Taxonomy" id="1547892"/>
    <lineage>
        <taxon>Bacteria</taxon>
        <taxon>Bacillati</taxon>
        <taxon>Actinomycetota</taxon>
        <taxon>Actinomycetes</taxon>
        <taxon>Micromonosporales</taxon>
        <taxon>Micromonosporaceae</taxon>
        <taxon>Actinoplanes</taxon>
    </lineage>
</organism>
<dbReference type="InterPro" id="IPR019606">
    <property type="entry name" value="GerMN"/>
</dbReference>
<feature type="domain" description="GerMN" evidence="3">
    <location>
        <begin position="73"/>
        <end position="163"/>
    </location>
</feature>
<proteinExistence type="predicted"/>
<reference evidence="5" key="1">
    <citation type="journal article" date="2019" name="Int. J. Syst. Evol. Microbiol.">
        <title>The Global Catalogue of Microorganisms (GCM) 10K type strain sequencing project: providing services to taxonomists for standard genome sequencing and annotation.</title>
        <authorList>
            <consortium name="The Broad Institute Genomics Platform"/>
            <consortium name="The Broad Institute Genome Sequencing Center for Infectious Disease"/>
            <person name="Wu L."/>
            <person name="Ma J."/>
        </authorList>
    </citation>
    <scope>NUCLEOTIDE SEQUENCE [LARGE SCALE GENOMIC DNA]</scope>
    <source>
        <strain evidence="5">TBRC 5832</strain>
    </source>
</reference>
<name>A0ABV8J4X5_9ACTN</name>
<feature type="signal peptide" evidence="2">
    <location>
        <begin position="1"/>
        <end position="24"/>
    </location>
</feature>
<evidence type="ECO:0000256" key="1">
    <source>
        <dbReference type="SAM" id="MobiDB-lite"/>
    </source>
</evidence>
<evidence type="ECO:0000313" key="5">
    <source>
        <dbReference type="Proteomes" id="UP001595867"/>
    </source>
</evidence>
<dbReference type="EMBL" id="JBHSBL010000024">
    <property type="protein sequence ID" value="MFC4070298.1"/>
    <property type="molecule type" value="Genomic_DNA"/>
</dbReference>
<accession>A0ABV8J4X5</accession>
<evidence type="ECO:0000259" key="3">
    <source>
        <dbReference type="Pfam" id="PF10646"/>
    </source>
</evidence>
<dbReference type="PROSITE" id="PS51257">
    <property type="entry name" value="PROKAR_LIPOPROTEIN"/>
    <property type="match status" value="1"/>
</dbReference>
<protein>
    <submittedName>
        <fullName evidence="4">GerMN domain-containing protein</fullName>
    </submittedName>
</protein>
<comment type="caution">
    <text evidence="4">The sequence shown here is derived from an EMBL/GenBank/DDBJ whole genome shotgun (WGS) entry which is preliminary data.</text>
</comment>
<feature type="region of interest" description="Disordered" evidence="1">
    <location>
        <begin position="166"/>
        <end position="189"/>
    </location>
</feature>
<dbReference type="Pfam" id="PF10646">
    <property type="entry name" value="Germane"/>
    <property type="match status" value="1"/>
</dbReference>
<dbReference type="RefSeq" id="WP_378071182.1">
    <property type="nucleotide sequence ID" value="NZ_JBHSBL010000024.1"/>
</dbReference>
<keyword evidence="2" id="KW-0732">Signal</keyword>
<evidence type="ECO:0000256" key="2">
    <source>
        <dbReference type="SAM" id="SignalP"/>
    </source>
</evidence>
<keyword evidence="5" id="KW-1185">Reference proteome</keyword>
<evidence type="ECO:0000313" key="4">
    <source>
        <dbReference type="EMBL" id="MFC4070298.1"/>
    </source>
</evidence>
<feature type="compositionally biased region" description="Basic and acidic residues" evidence="1">
    <location>
        <begin position="180"/>
        <end position="189"/>
    </location>
</feature>
<gene>
    <name evidence="4" type="ORF">ACFO0C_35670</name>
</gene>
<feature type="chain" id="PRO_5046163188" evidence="2">
    <location>
        <begin position="25"/>
        <end position="189"/>
    </location>
</feature>